<dbReference type="InterPro" id="IPR002136">
    <property type="entry name" value="Ribosomal_uL4"/>
</dbReference>
<evidence type="ECO:0000256" key="2">
    <source>
        <dbReference type="ARBA" id="ARBA00022980"/>
    </source>
</evidence>
<keyword evidence="2 6" id="KW-0689">Ribosomal protein</keyword>
<accession>A0A6A7BXS8</accession>
<evidence type="ECO:0000256" key="3">
    <source>
        <dbReference type="ARBA" id="ARBA00023274"/>
    </source>
</evidence>
<organism evidence="6 7">
    <name type="scientific">Piedraia hortae CBS 480.64</name>
    <dbReference type="NCBI Taxonomy" id="1314780"/>
    <lineage>
        <taxon>Eukaryota</taxon>
        <taxon>Fungi</taxon>
        <taxon>Dikarya</taxon>
        <taxon>Ascomycota</taxon>
        <taxon>Pezizomycotina</taxon>
        <taxon>Dothideomycetes</taxon>
        <taxon>Dothideomycetidae</taxon>
        <taxon>Capnodiales</taxon>
        <taxon>Piedraiaceae</taxon>
        <taxon>Piedraia</taxon>
    </lineage>
</organism>
<sequence length="269" mass="30204">MRRITTSLRQCSRLTTETFPSSYSPPPNPFITSAATTIHAFPSFEPKSVTNYPSTHLLLPLRKDILHRAVIYEGDNARQGTASTKWRSEVHGSGRKIRPQKGTGSARLGDKKSPMLRGGGVAFGPKPRDFGTNLPAKLYDLAWRTALSYRYAKGELIVVEGEAELEGIAEDHLSTYLKDVLQHNKMGHANGRTMFLTCRRNEGLFEALKGEKMGREAIAKDVSHVDVKNLLELGRLVVEQRALDLILTQHESDLSPDQRLRKWRERTTL</sequence>
<evidence type="ECO:0000256" key="4">
    <source>
        <dbReference type="ARBA" id="ARBA00040565"/>
    </source>
</evidence>
<evidence type="ECO:0000313" key="7">
    <source>
        <dbReference type="Proteomes" id="UP000799421"/>
    </source>
</evidence>
<dbReference type="InterPro" id="IPR013005">
    <property type="entry name" value="Ribosomal_uL4-like"/>
</dbReference>
<protein>
    <recommendedName>
        <fullName evidence="4">Large ribosomal subunit protein uL4m</fullName>
    </recommendedName>
</protein>
<keyword evidence="7" id="KW-1185">Reference proteome</keyword>
<dbReference type="InterPro" id="IPR023574">
    <property type="entry name" value="Ribosomal_uL4_dom_sf"/>
</dbReference>
<dbReference type="Gene3D" id="3.40.1370.10">
    <property type="match status" value="1"/>
</dbReference>
<dbReference type="GO" id="GO:1990904">
    <property type="term" value="C:ribonucleoprotein complex"/>
    <property type="evidence" value="ECO:0007669"/>
    <property type="project" value="UniProtKB-KW"/>
</dbReference>
<evidence type="ECO:0000256" key="1">
    <source>
        <dbReference type="ARBA" id="ARBA00010528"/>
    </source>
</evidence>
<name>A0A6A7BXS8_9PEZI</name>
<feature type="region of interest" description="Disordered" evidence="5">
    <location>
        <begin position="89"/>
        <end position="124"/>
    </location>
</feature>
<keyword evidence="3" id="KW-0687">Ribonucleoprotein</keyword>
<reference evidence="6" key="1">
    <citation type="journal article" date="2020" name="Stud. Mycol.">
        <title>101 Dothideomycetes genomes: a test case for predicting lifestyles and emergence of pathogens.</title>
        <authorList>
            <person name="Haridas S."/>
            <person name="Albert R."/>
            <person name="Binder M."/>
            <person name="Bloem J."/>
            <person name="Labutti K."/>
            <person name="Salamov A."/>
            <person name="Andreopoulos B."/>
            <person name="Baker S."/>
            <person name="Barry K."/>
            <person name="Bills G."/>
            <person name="Bluhm B."/>
            <person name="Cannon C."/>
            <person name="Castanera R."/>
            <person name="Culley D."/>
            <person name="Daum C."/>
            <person name="Ezra D."/>
            <person name="Gonzalez J."/>
            <person name="Henrissat B."/>
            <person name="Kuo A."/>
            <person name="Liang C."/>
            <person name="Lipzen A."/>
            <person name="Lutzoni F."/>
            <person name="Magnuson J."/>
            <person name="Mondo S."/>
            <person name="Nolan M."/>
            <person name="Ohm R."/>
            <person name="Pangilinan J."/>
            <person name="Park H.-J."/>
            <person name="Ramirez L."/>
            <person name="Alfaro M."/>
            <person name="Sun H."/>
            <person name="Tritt A."/>
            <person name="Yoshinaga Y."/>
            <person name="Zwiers L.-H."/>
            <person name="Turgeon B."/>
            <person name="Goodwin S."/>
            <person name="Spatafora J."/>
            <person name="Crous P."/>
            <person name="Grigoriev I."/>
        </authorList>
    </citation>
    <scope>NUCLEOTIDE SEQUENCE</scope>
    <source>
        <strain evidence="6">CBS 480.64</strain>
    </source>
</reference>
<dbReference type="PANTHER" id="PTHR10746:SF6">
    <property type="entry name" value="LARGE RIBOSOMAL SUBUNIT PROTEIN UL4M"/>
    <property type="match status" value="1"/>
</dbReference>
<dbReference type="GO" id="GO:0005840">
    <property type="term" value="C:ribosome"/>
    <property type="evidence" value="ECO:0007669"/>
    <property type="project" value="UniProtKB-KW"/>
</dbReference>
<proteinExistence type="inferred from homology"/>
<dbReference type="GO" id="GO:0003735">
    <property type="term" value="F:structural constituent of ribosome"/>
    <property type="evidence" value="ECO:0007669"/>
    <property type="project" value="InterPro"/>
</dbReference>
<dbReference type="SUPFAM" id="SSF52166">
    <property type="entry name" value="Ribosomal protein L4"/>
    <property type="match status" value="1"/>
</dbReference>
<evidence type="ECO:0000256" key="5">
    <source>
        <dbReference type="SAM" id="MobiDB-lite"/>
    </source>
</evidence>
<evidence type="ECO:0000313" key="6">
    <source>
        <dbReference type="EMBL" id="KAF2860014.1"/>
    </source>
</evidence>
<dbReference type="EMBL" id="MU005986">
    <property type="protein sequence ID" value="KAF2860014.1"/>
    <property type="molecule type" value="Genomic_DNA"/>
</dbReference>
<dbReference type="AlphaFoldDB" id="A0A6A7BXS8"/>
<gene>
    <name evidence="6" type="ORF">K470DRAFT_258358</name>
</gene>
<dbReference type="GO" id="GO:0006412">
    <property type="term" value="P:translation"/>
    <property type="evidence" value="ECO:0007669"/>
    <property type="project" value="InterPro"/>
</dbReference>
<comment type="similarity">
    <text evidence="1">Belongs to the universal ribosomal protein uL4 family.</text>
</comment>
<dbReference type="OrthoDB" id="275876at2759"/>
<dbReference type="PANTHER" id="PTHR10746">
    <property type="entry name" value="50S RIBOSOMAL PROTEIN L4"/>
    <property type="match status" value="1"/>
</dbReference>
<dbReference type="Pfam" id="PF00573">
    <property type="entry name" value="Ribosomal_L4"/>
    <property type="match status" value="1"/>
</dbReference>
<dbReference type="Proteomes" id="UP000799421">
    <property type="component" value="Unassembled WGS sequence"/>
</dbReference>